<dbReference type="GeneTree" id="ENSGT00940000168331"/>
<dbReference type="AlphaFoldDB" id="A0A3P8U1L7"/>
<dbReference type="InterPro" id="IPR044822">
    <property type="entry name" value="Myb_DNA-bind_4"/>
</dbReference>
<dbReference type="PANTHER" id="PTHR47595:SF1">
    <property type="entry name" value="MYB_SANT-LIKE DNA-BINDING DOMAIN-CONTAINING PROTEIN"/>
    <property type="match status" value="1"/>
</dbReference>
<reference evidence="2" key="2">
    <citation type="submission" date="2025-08" db="UniProtKB">
        <authorList>
            <consortium name="Ensembl"/>
        </authorList>
    </citation>
    <scope>IDENTIFICATION</scope>
</reference>
<dbReference type="Ensembl" id="ENSAPET00000032033.1">
    <property type="protein sequence ID" value="ENSAPEP00000031204.1"/>
    <property type="gene ID" value="ENSAPEG00000022166.1"/>
</dbReference>
<dbReference type="Gene3D" id="1.10.10.60">
    <property type="entry name" value="Homeodomain-like"/>
    <property type="match status" value="1"/>
</dbReference>
<evidence type="ECO:0000313" key="3">
    <source>
        <dbReference type="Proteomes" id="UP000265080"/>
    </source>
</evidence>
<sequence>AQCGPGDTHFPLDLEVETLLSLVADQRTQKELDGVMKKYKEVSERMATHGYSRTMKQSWEKLKNIKSDYRSIKDHNGRTGSNWRCWMWFSQMDAIYGHRPVSNGRESGFAAALLETMLEDGECFVTPPRMRWNSIVMENDLN</sequence>
<evidence type="ECO:0000313" key="2">
    <source>
        <dbReference type="Ensembl" id="ENSAPEP00000031204.1"/>
    </source>
</evidence>
<keyword evidence="3" id="KW-1185">Reference proteome</keyword>
<dbReference type="OMA" id="SSECNTK"/>
<organism evidence="2 3">
    <name type="scientific">Amphiprion percula</name>
    <name type="common">Orange clownfish</name>
    <name type="synonym">Lutjanus percula</name>
    <dbReference type="NCBI Taxonomy" id="161767"/>
    <lineage>
        <taxon>Eukaryota</taxon>
        <taxon>Metazoa</taxon>
        <taxon>Chordata</taxon>
        <taxon>Craniata</taxon>
        <taxon>Vertebrata</taxon>
        <taxon>Euteleostomi</taxon>
        <taxon>Actinopterygii</taxon>
        <taxon>Neopterygii</taxon>
        <taxon>Teleostei</taxon>
        <taxon>Neoteleostei</taxon>
        <taxon>Acanthomorphata</taxon>
        <taxon>Ovalentaria</taxon>
        <taxon>Pomacentridae</taxon>
        <taxon>Amphiprion</taxon>
    </lineage>
</organism>
<name>A0A3P8U1L7_AMPPE</name>
<reference evidence="2 3" key="1">
    <citation type="submission" date="2018-03" db="EMBL/GenBank/DDBJ databases">
        <title>Finding Nemo's genes: A chromosome-scale reference assembly of the genome of the orange clownfish Amphiprion percula.</title>
        <authorList>
            <person name="Lehmann R."/>
        </authorList>
    </citation>
    <scope>NUCLEOTIDE SEQUENCE</scope>
</reference>
<dbReference type="PANTHER" id="PTHR47595">
    <property type="entry name" value="HEAT SHOCK 70 KDA PROTEIN 14"/>
    <property type="match status" value="1"/>
</dbReference>
<accession>A0A3P8U1L7</accession>
<proteinExistence type="predicted"/>
<reference evidence="2" key="3">
    <citation type="submission" date="2025-09" db="UniProtKB">
        <authorList>
            <consortium name="Ensembl"/>
        </authorList>
    </citation>
    <scope>IDENTIFICATION</scope>
</reference>
<protein>
    <recommendedName>
        <fullName evidence="1">Myb/SANT-like DNA-binding domain-containing protein</fullName>
    </recommendedName>
</protein>
<dbReference type="Proteomes" id="UP000265080">
    <property type="component" value="Chromosome 4"/>
</dbReference>
<feature type="domain" description="Myb/SANT-like DNA-binding" evidence="1">
    <location>
        <begin position="15"/>
        <end position="95"/>
    </location>
</feature>
<evidence type="ECO:0000259" key="1">
    <source>
        <dbReference type="Pfam" id="PF13837"/>
    </source>
</evidence>
<dbReference type="Pfam" id="PF13837">
    <property type="entry name" value="Myb_DNA-bind_4"/>
    <property type="match status" value="1"/>
</dbReference>